<dbReference type="EMBL" id="KN835161">
    <property type="protein sequence ID" value="KIK46285.1"/>
    <property type="molecule type" value="Genomic_DNA"/>
</dbReference>
<reference evidence="1 2" key="1">
    <citation type="submission" date="2014-04" db="EMBL/GenBank/DDBJ databases">
        <authorList>
            <consortium name="DOE Joint Genome Institute"/>
            <person name="Kuo A."/>
            <person name="Ruytinx J."/>
            <person name="Rineau F."/>
            <person name="Colpaert J."/>
            <person name="Kohler A."/>
            <person name="Nagy L.G."/>
            <person name="Floudas D."/>
            <person name="Copeland A."/>
            <person name="Barry K.W."/>
            <person name="Cichocki N."/>
            <person name="Veneault-Fourrey C."/>
            <person name="LaButti K."/>
            <person name="Lindquist E.A."/>
            <person name="Lipzen A."/>
            <person name="Lundell T."/>
            <person name="Morin E."/>
            <person name="Murat C."/>
            <person name="Sun H."/>
            <person name="Tunlid A."/>
            <person name="Henrissat B."/>
            <person name="Grigoriev I.V."/>
            <person name="Hibbett D.S."/>
            <person name="Martin F."/>
            <person name="Nordberg H.P."/>
            <person name="Cantor M.N."/>
            <person name="Hua S.X."/>
        </authorList>
    </citation>
    <scope>NUCLEOTIDE SEQUENCE [LARGE SCALE GENOMIC DNA]</scope>
    <source>
        <strain evidence="1 2">UH-Slu-Lm8-n1</strain>
    </source>
</reference>
<proteinExistence type="predicted"/>
<accession>A0A0D0A846</accession>
<sequence>MRTGEHPHVTCYRPFILPMEWNILGERDELARTGPRMVRPIGVMSAVQSCSSGYAGDTGTNLIGVVRDNEGLPTMSTERWTLGVETYSHSIWLTWVRCHKNEQDP</sequence>
<evidence type="ECO:0000313" key="2">
    <source>
        <dbReference type="Proteomes" id="UP000054485"/>
    </source>
</evidence>
<gene>
    <name evidence="1" type="ORF">CY34DRAFT_440958</name>
</gene>
<keyword evidence="2" id="KW-1185">Reference proteome</keyword>
<name>A0A0D0A846_9AGAM</name>
<protein>
    <submittedName>
        <fullName evidence="1">Uncharacterized protein</fullName>
    </submittedName>
</protein>
<dbReference type="InParanoid" id="A0A0D0A846"/>
<evidence type="ECO:0000313" key="1">
    <source>
        <dbReference type="EMBL" id="KIK46285.1"/>
    </source>
</evidence>
<reference evidence="2" key="2">
    <citation type="submission" date="2015-01" db="EMBL/GenBank/DDBJ databases">
        <title>Evolutionary Origins and Diversification of the Mycorrhizal Mutualists.</title>
        <authorList>
            <consortium name="DOE Joint Genome Institute"/>
            <consortium name="Mycorrhizal Genomics Consortium"/>
            <person name="Kohler A."/>
            <person name="Kuo A."/>
            <person name="Nagy L.G."/>
            <person name="Floudas D."/>
            <person name="Copeland A."/>
            <person name="Barry K.W."/>
            <person name="Cichocki N."/>
            <person name="Veneault-Fourrey C."/>
            <person name="LaButti K."/>
            <person name="Lindquist E.A."/>
            <person name="Lipzen A."/>
            <person name="Lundell T."/>
            <person name="Morin E."/>
            <person name="Murat C."/>
            <person name="Riley R."/>
            <person name="Ohm R."/>
            <person name="Sun H."/>
            <person name="Tunlid A."/>
            <person name="Henrissat B."/>
            <person name="Grigoriev I.V."/>
            <person name="Hibbett D.S."/>
            <person name="Martin F."/>
        </authorList>
    </citation>
    <scope>NUCLEOTIDE SEQUENCE [LARGE SCALE GENOMIC DNA]</scope>
    <source>
        <strain evidence="2">UH-Slu-Lm8-n1</strain>
    </source>
</reference>
<dbReference type="Proteomes" id="UP000054485">
    <property type="component" value="Unassembled WGS sequence"/>
</dbReference>
<dbReference type="HOGENOM" id="CLU_2238381_0_0_1"/>
<dbReference type="AlphaFoldDB" id="A0A0D0A846"/>
<organism evidence="1 2">
    <name type="scientific">Suillus luteus UH-Slu-Lm8-n1</name>
    <dbReference type="NCBI Taxonomy" id="930992"/>
    <lineage>
        <taxon>Eukaryota</taxon>
        <taxon>Fungi</taxon>
        <taxon>Dikarya</taxon>
        <taxon>Basidiomycota</taxon>
        <taxon>Agaricomycotina</taxon>
        <taxon>Agaricomycetes</taxon>
        <taxon>Agaricomycetidae</taxon>
        <taxon>Boletales</taxon>
        <taxon>Suillineae</taxon>
        <taxon>Suillaceae</taxon>
        <taxon>Suillus</taxon>
    </lineage>
</organism>